<dbReference type="RefSeq" id="WP_160586560.1">
    <property type="nucleotide sequence ID" value="NZ_BMHN01000001.1"/>
</dbReference>
<dbReference type="OrthoDB" id="9810457at2"/>
<dbReference type="Proteomes" id="UP000470384">
    <property type="component" value="Unassembled WGS sequence"/>
</dbReference>
<feature type="transmembrane region" description="Helical" evidence="8">
    <location>
        <begin position="299"/>
        <end position="320"/>
    </location>
</feature>
<protein>
    <submittedName>
        <fullName evidence="9">AEC family transporter</fullName>
    </submittedName>
</protein>
<keyword evidence="7 8" id="KW-0472">Membrane</keyword>
<evidence type="ECO:0000256" key="2">
    <source>
        <dbReference type="ARBA" id="ARBA00010145"/>
    </source>
</evidence>
<organism evidence="9 10">
    <name type="scientific">Pyruvatibacter mobilis</name>
    <dbReference type="NCBI Taxonomy" id="1712261"/>
    <lineage>
        <taxon>Bacteria</taxon>
        <taxon>Pseudomonadati</taxon>
        <taxon>Pseudomonadota</taxon>
        <taxon>Alphaproteobacteria</taxon>
        <taxon>Hyphomicrobiales</taxon>
        <taxon>Parvibaculaceae</taxon>
        <taxon>Pyruvatibacter</taxon>
    </lineage>
</organism>
<evidence type="ECO:0000256" key="8">
    <source>
        <dbReference type="SAM" id="Phobius"/>
    </source>
</evidence>
<evidence type="ECO:0000313" key="10">
    <source>
        <dbReference type="Proteomes" id="UP000470384"/>
    </source>
</evidence>
<comment type="caution">
    <text evidence="9">The sequence shown here is derived from an EMBL/GenBank/DDBJ whole genome shotgun (WGS) entry which is preliminary data.</text>
</comment>
<evidence type="ECO:0000313" key="9">
    <source>
        <dbReference type="EMBL" id="NBG94467.1"/>
    </source>
</evidence>
<sequence>MPMLDVAYSLVLPVFGVVVVGYVAARFGWFSDSATDGLDKFVFTFAIPALLFRALANTDIPDTLPWGLWGSYYGGILIVWAIGIAVAMALLRRPFKDAIIIGFGGGFSNTVMLGIPIILVAFGDEASVPLFLILAFHGLTVFTICTFLLEMAQAAERHDGTARPDPKRILLDSLKGMARNPLIWALGSGVIFGQTGLTLPGPVDGVLEKLGQAGIPCALFAMGATLSRYEIRRSVGAASQIAVIKLGLHPLIVFALGSYVFALPVMWLKVATVMAAVPSGVYTFIMANRYQAAPGAASSAVVLTTGLSLITLSAVLTWALTF</sequence>
<feature type="transmembrane region" description="Helical" evidence="8">
    <location>
        <begin position="98"/>
        <end position="122"/>
    </location>
</feature>
<name>A0A845Q7S4_9HYPH</name>
<dbReference type="AlphaFoldDB" id="A0A845Q7S4"/>
<evidence type="ECO:0000256" key="5">
    <source>
        <dbReference type="ARBA" id="ARBA00022692"/>
    </source>
</evidence>
<evidence type="ECO:0000256" key="4">
    <source>
        <dbReference type="ARBA" id="ARBA00022475"/>
    </source>
</evidence>
<feature type="transmembrane region" description="Helical" evidence="8">
    <location>
        <begin position="243"/>
        <end position="261"/>
    </location>
</feature>
<keyword evidence="5 8" id="KW-0812">Transmembrane</keyword>
<dbReference type="InterPro" id="IPR038770">
    <property type="entry name" value="Na+/solute_symporter_sf"/>
</dbReference>
<gene>
    <name evidence="9" type="ORF">GTQ45_01815</name>
</gene>
<comment type="similarity">
    <text evidence="2">Belongs to the auxin efflux carrier (TC 2.A.69) family.</text>
</comment>
<dbReference type="PANTHER" id="PTHR36838:SF3">
    <property type="entry name" value="TRANSPORTER AUXIN EFFLUX CARRIER EC FAMILY"/>
    <property type="match status" value="1"/>
</dbReference>
<feature type="transmembrane region" description="Helical" evidence="8">
    <location>
        <begin position="6"/>
        <end position="25"/>
    </location>
</feature>
<evidence type="ECO:0000256" key="1">
    <source>
        <dbReference type="ARBA" id="ARBA00004651"/>
    </source>
</evidence>
<evidence type="ECO:0000256" key="3">
    <source>
        <dbReference type="ARBA" id="ARBA00022448"/>
    </source>
</evidence>
<evidence type="ECO:0000256" key="7">
    <source>
        <dbReference type="ARBA" id="ARBA00023136"/>
    </source>
</evidence>
<keyword evidence="10" id="KW-1185">Reference proteome</keyword>
<accession>A0A845Q7S4</accession>
<feature type="transmembrane region" description="Helical" evidence="8">
    <location>
        <begin position="128"/>
        <end position="149"/>
    </location>
</feature>
<dbReference type="Gene3D" id="1.20.1530.20">
    <property type="match status" value="2"/>
</dbReference>
<dbReference type="GO" id="GO:0055085">
    <property type="term" value="P:transmembrane transport"/>
    <property type="evidence" value="ECO:0007669"/>
    <property type="project" value="InterPro"/>
</dbReference>
<dbReference type="GO" id="GO:0005886">
    <property type="term" value="C:plasma membrane"/>
    <property type="evidence" value="ECO:0007669"/>
    <property type="project" value="UniProtKB-SubCell"/>
</dbReference>
<dbReference type="Pfam" id="PF03547">
    <property type="entry name" value="Mem_trans"/>
    <property type="match status" value="1"/>
</dbReference>
<dbReference type="PANTHER" id="PTHR36838">
    <property type="entry name" value="AUXIN EFFLUX CARRIER FAMILY PROTEIN"/>
    <property type="match status" value="1"/>
</dbReference>
<reference evidence="9 10" key="1">
    <citation type="journal article" date="2016" name="Int. J. Syst. Evol. Microbiol.">
        <title>Pyruvatibacter mobilis gen. nov., sp. nov., a marine bacterium from the culture broth of Picochlorum sp. 122.</title>
        <authorList>
            <person name="Wang G."/>
            <person name="Tang M."/>
            <person name="Wu H."/>
            <person name="Dai S."/>
            <person name="Li T."/>
            <person name="Chen C."/>
            <person name="He H."/>
            <person name="Fan J."/>
            <person name="Xiang W."/>
            <person name="Li X."/>
        </authorList>
    </citation>
    <scope>NUCLEOTIDE SEQUENCE [LARGE SCALE GENOMIC DNA]</scope>
    <source>
        <strain evidence="9 10">GYP-11</strain>
    </source>
</reference>
<dbReference type="EMBL" id="WXYQ01000001">
    <property type="protein sequence ID" value="NBG94467.1"/>
    <property type="molecule type" value="Genomic_DNA"/>
</dbReference>
<keyword evidence="4" id="KW-1003">Cell membrane</keyword>
<evidence type="ECO:0000256" key="6">
    <source>
        <dbReference type="ARBA" id="ARBA00022989"/>
    </source>
</evidence>
<comment type="subcellular location">
    <subcellularLocation>
        <location evidence="1">Cell membrane</location>
        <topology evidence="1">Multi-pass membrane protein</topology>
    </subcellularLocation>
</comment>
<dbReference type="GeneID" id="300653446"/>
<feature type="transmembrane region" description="Helical" evidence="8">
    <location>
        <begin position="68"/>
        <end position="91"/>
    </location>
</feature>
<proteinExistence type="inferred from homology"/>
<keyword evidence="3" id="KW-0813">Transport</keyword>
<keyword evidence="6 8" id="KW-1133">Transmembrane helix</keyword>
<feature type="transmembrane region" description="Helical" evidence="8">
    <location>
        <begin position="267"/>
        <end position="287"/>
    </location>
</feature>
<dbReference type="InterPro" id="IPR004776">
    <property type="entry name" value="Mem_transp_PIN-like"/>
</dbReference>